<keyword evidence="10" id="KW-0342">GTP-binding</keyword>
<evidence type="ECO:0000256" key="3">
    <source>
        <dbReference type="ARBA" id="ARBA00009636"/>
    </source>
</evidence>
<evidence type="ECO:0000256" key="9">
    <source>
        <dbReference type="ARBA" id="ARBA00022842"/>
    </source>
</evidence>
<sequence length="757" mass="85407">MEQFRGLWQPSKALSGNTTENGKLLWRCLRRKRSSKRDNVDKYDPQKMQRCTDDHQCFDGHGSFKCKTSTRDLLGDSSHATKMRTRRIQNNLVKASAYRTTSSEEGCIASFDSAGLRLEKSGRPCASHENMRGRPACPLRLSKTLRPPRSNLSYFVFDDGTPTSRMPPRLQRLFDAHNQAFVVRSIQRQRHIKELSAHRLLIADQRRAVARDILAGKVDPVAALPLLGVDASRRVSMRMLKPRTTTRNACWRSHKTSKKQLQHINTIEEDRRINRFLAYCYGLANRSLMASFTKAVGLLVDRHHRGMANNCGEYLNPGKRVNRYLRLLQREIISLHVGHAGAQVGSKCWELYCLEHGISPDGNLSKLDETLQGEDLDLSWNSSPSTFFSETDSGRAASRSVFVDLEPTVIDEIRGGAYRGLFRAEQLISGKEDAANNYARGYHTVGREYIDNVLEETRHLAEDCDCLQGFFMFRSTGGGTGSGFGTLILESLAAEFGDKSKLEFCIYPTRKMSATVVEPYNAILATHNTFGLAECTFMIDNEAIYDIITRRLEIEQPNYCSLNQVVAQTVSSMTASLRFEGSLNADLADFHSNLVPYPRIRFLVVSYAPIMSSEKVLHECPAVPDITKMCFKEGSQMSKCNPEDGKYMAVCLLYRGDVVSKDVNQAIAEIKRKKMCRFVDWSPTGFKVGISCHHPMYLISSCLAPVERSVCALANTTAIAETWKHLDHNFDVMYRKHAFVHWYLDEGMEVCLSSSAQ</sequence>
<evidence type="ECO:0000256" key="12">
    <source>
        <dbReference type="ARBA" id="ARBA00049117"/>
    </source>
</evidence>
<dbReference type="Gene3D" id="3.40.50.1440">
    <property type="entry name" value="Tubulin/FtsZ, GTPase domain"/>
    <property type="match status" value="1"/>
</dbReference>
<dbReference type="SUPFAM" id="SSF55307">
    <property type="entry name" value="Tubulin C-terminal domain-like"/>
    <property type="match status" value="1"/>
</dbReference>
<evidence type="ECO:0000256" key="10">
    <source>
        <dbReference type="ARBA" id="ARBA00023134"/>
    </source>
</evidence>
<keyword evidence="15" id="KW-1185">Reference proteome</keyword>
<dbReference type="Gene3D" id="3.30.1330.20">
    <property type="entry name" value="Tubulin/FtsZ, C-terminal domain"/>
    <property type="match status" value="1"/>
</dbReference>
<evidence type="ECO:0000256" key="1">
    <source>
        <dbReference type="ARBA" id="ARBA00001946"/>
    </source>
</evidence>
<dbReference type="Pfam" id="PF00091">
    <property type="entry name" value="Tubulin"/>
    <property type="match status" value="1"/>
</dbReference>
<keyword evidence="9" id="KW-0460">Magnesium</keyword>
<dbReference type="AlphaFoldDB" id="A0A9J2PMY9"/>
<dbReference type="GO" id="GO:0005200">
    <property type="term" value="F:structural constituent of cytoskeleton"/>
    <property type="evidence" value="ECO:0007669"/>
    <property type="project" value="InterPro"/>
</dbReference>
<evidence type="ECO:0000313" key="15">
    <source>
        <dbReference type="Proteomes" id="UP000036681"/>
    </source>
</evidence>
<dbReference type="InterPro" id="IPR017975">
    <property type="entry name" value="Tubulin_CS"/>
</dbReference>
<dbReference type="InterPro" id="IPR037103">
    <property type="entry name" value="Tubulin/FtsZ-like_C"/>
</dbReference>
<dbReference type="PRINTS" id="PR01162">
    <property type="entry name" value="ALPHATUBULIN"/>
</dbReference>
<keyword evidence="7" id="KW-0547">Nucleotide-binding</keyword>
<reference evidence="16" key="1">
    <citation type="submission" date="2023-03" db="UniProtKB">
        <authorList>
            <consortium name="WormBaseParasite"/>
        </authorList>
    </citation>
    <scope>IDENTIFICATION</scope>
</reference>
<evidence type="ECO:0000256" key="7">
    <source>
        <dbReference type="ARBA" id="ARBA00022741"/>
    </source>
</evidence>
<dbReference type="InterPro" id="IPR018316">
    <property type="entry name" value="Tubulin/FtsZ_2-layer-sand-dom"/>
</dbReference>
<keyword evidence="8" id="KW-0378">Hydrolase</keyword>
<dbReference type="InterPro" id="IPR008280">
    <property type="entry name" value="Tub_FtsZ_C"/>
</dbReference>
<keyword evidence="4" id="KW-0963">Cytoplasm</keyword>
<dbReference type="Proteomes" id="UP000036681">
    <property type="component" value="Unplaced"/>
</dbReference>
<dbReference type="InterPro" id="IPR000217">
    <property type="entry name" value="Tubulin"/>
</dbReference>
<dbReference type="PRINTS" id="PR01161">
    <property type="entry name" value="TUBULIN"/>
</dbReference>
<organism evidence="15 16">
    <name type="scientific">Ascaris lumbricoides</name>
    <name type="common">Giant roundworm</name>
    <dbReference type="NCBI Taxonomy" id="6252"/>
    <lineage>
        <taxon>Eukaryota</taxon>
        <taxon>Metazoa</taxon>
        <taxon>Ecdysozoa</taxon>
        <taxon>Nematoda</taxon>
        <taxon>Chromadorea</taxon>
        <taxon>Rhabditida</taxon>
        <taxon>Spirurina</taxon>
        <taxon>Ascaridomorpha</taxon>
        <taxon>Ascaridoidea</taxon>
        <taxon>Ascarididae</taxon>
        <taxon>Ascaris</taxon>
    </lineage>
</organism>
<dbReference type="GO" id="GO:0016787">
    <property type="term" value="F:hydrolase activity"/>
    <property type="evidence" value="ECO:0007669"/>
    <property type="project" value="UniProtKB-KW"/>
</dbReference>
<dbReference type="PANTHER" id="PTHR11588">
    <property type="entry name" value="TUBULIN"/>
    <property type="match status" value="1"/>
</dbReference>
<dbReference type="SMART" id="SM00864">
    <property type="entry name" value="Tubulin"/>
    <property type="match status" value="1"/>
</dbReference>
<dbReference type="FunFam" id="3.40.50.1440:FF:000007">
    <property type="entry name" value="Tubulin alpha chain"/>
    <property type="match status" value="1"/>
</dbReference>
<dbReference type="SUPFAM" id="SSF52490">
    <property type="entry name" value="Tubulin nucleotide-binding domain-like"/>
    <property type="match status" value="1"/>
</dbReference>
<dbReference type="GO" id="GO:0046872">
    <property type="term" value="F:metal ion binding"/>
    <property type="evidence" value="ECO:0007669"/>
    <property type="project" value="UniProtKB-KW"/>
</dbReference>
<protein>
    <submittedName>
        <fullName evidence="16">Tubulin alpha chain</fullName>
    </submittedName>
</protein>
<evidence type="ECO:0000259" key="14">
    <source>
        <dbReference type="SMART" id="SM00865"/>
    </source>
</evidence>
<dbReference type="SMART" id="SM00865">
    <property type="entry name" value="Tubulin_C"/>
    <property type="match status" value="1"/>
</dbReference>
<dbReference type="GO" id="GO:0005525">
    <property type="term" value="F:GTP binding"/>
    <property type="evidence" value="ECO:0007669"/>
    <property type="project" value="UniProtKB-KW"/>
</dbReference>
<evidence type="ECO:0000256" key="8">
    <source>
        <dbReference type="ARBA" id="ARBA00022801"/>
    </source>
</evidence>
<evidence type="ECO:0000313" key="16">
    <source>
        <dbReference type="WBParaSite" id="ALUE_0001086801-mRNA-1"/>
    </source>
</evidence>
<dbReference type="GO" id="GO:0005874">
    <property type="term" value="C:microtubule"/>
    <property type="evidence" value="ECO:0007669"/>
    <property type="project" value="UniProtKB-KW"/>
</dbReference>
<dbReference type="InterPro" id="IPR036525">
    <property type="entry name" value="Tubulin/FtsZ_GTPase_sf"/>
</dbReference>
<proteinExistence type="inferred from homology"/>
<dbReference type="GO" id="GO:0007017">
    <property type="term" value="P:microtubule-based process"/>
    <property type="evidence" value="ECO:0007669"/>
    <property type="project" value="InterPro"/>
</dbReference>
<comment type="similarity">
    <text evidence="3">Belongs to the tubulin family.</text>
</comment>
<dbReference type="InterPro" id="IPR023123">
    <property type="entry name" value="Tubulin_C"/>
</dbReference>
<dbReference type="PROSITE" id="PS00227">
    <property type="entry name" value="TUBULIN"/>
    <property type="match status" value="1"/>
</dbReference>
<comment type="catalytic activity">
    <reaction evidence="12">
        <text>GTP + H2O = GDP + phosphate + H(+)</text>
        <dbReference type="Rhea" id="RHEA:19669"/>
        <dbReference type="ChEBI" id="CHEBI:15377"/>
        <dbReference type="ChEBI" id="CHEBI:15378"/>
        <dbReference type="ChEBI" id="CHEBI:37565"/>
        <dbReference type="ChEBI" id="CHEBI:43474"/>
        <dbReference type="ChEBI" id="CHEBI:58189"/>
    </reaction>
    <physiologicalReaction direction="left-to-right" evidence="12">
        <dbReference type="Rhea" id="RHEA:19670"/>
    </physiologicalReaction>
</comment>
<accession>A0A9J2PMY9</accession>
<dbReference type="Pfam" id="PF03953">
    <property type="entry name" value="Tubulin_C"/>
    <property type="match status" value="1"/>
</dbReference>
<keyword evidence="6" id="KW-0479">Metal-binding</keyword>
<feature type="domain" description="Tubulin/FtsZ 2-layer sandwich" evidence="14">
    <location>
        <begin position="583"/>
        <end position="728"/>
    </location>
</feature>
<feature type="domain" description="Tubulin/FtsZ GTPase" evidence="13">
    <location>
        <begin position="384"/>
        <end position="581"/>
    </location>
</feature>
<dbReference type="CDD" id="cd02186">
    <property type="entry name" value="alpha_tubulin"/>
    <property type="match status" value="1"/>
</dbReference>
<keyword evidence="11" id="KW-0206">Cytoskeleton</keyword>
<evidence type="ECO:0000256" key="11">
    <source>
        <dbReference type="ARBA" id="ARBA00023212"/>
    </source>
</evidence>
<comment type="subcellular location">
    <subcellularLocation>
        <location evidence="2">Cytoplasm</location>
        <location evidence="2">Cytoskeleton</location>
    </subcellularLocation>
</comment>
<dbReference type="InterPro" id="IPR003008">
    <property type="entry name" value="Tubulin_FtsZ_GTPase"/>
</dbReference>
<evidence type="ECO:0000256" key="5">
    <source>
        <dbReference type="ARBA" id="ARBA00022701"/>
    </source>
</evidence>
<dbReference type="InterPro" id="IPR002452">
    <property type="entry name" value="Alpha_tubulin"/>
</dbReference>
<dbReference type="WBParaSite" id="ALUE_0001086801-mRNA-1">
    <property type="protein sequence ID" value="ALUE_0001086801-mRNA-1"/>
    <property type="gene ID" value="ALUE_0001086801"/>
</dbReference>
<name>A0A9J2PMY9_ASCLU</name>
<comment type="cofactor">
    <cofactor evidence="1">
        <name>Mg(2+)</name>
        <dbReference type="ChEBI" id="CHEBI:18420"/>
    </cofactor>
</comment>
<dbReference type="Gene3D" id="1.10.287.600">
    <property type="entry name" value="Helix hairpin bin"/>
    <property type="match status" value="1"/>
</dbReference>
<evidence type="ECO:0000256" key="6">
    <source>
        <dbReference type="ARBA" id="ARBA00022723"/>
    </source>
</evidence>
<keyword evidence="5" id="KW-0493">Microtubule</keyword>
<evidence type="ECO:0000256" key="2">
    <source>
        <dbReference type="ARBA" id="ARBA00004245"/>
    </source>
</evidence>
<evidence type="ECO:0000259" key="13">
    <source>
        <dbReference type="SMART" id="SM00864"/>
    </source>
</evidence>
<evidence type="ECO:0000256" key="4">
    <source>
        <dbReference type="ARBA" id="ARBA00022490"/>
    </source>
</evidence>